<reference evidence="2 3" key="1">
    <citation type="submission" date="2020-04" db="EMBL/GenBank/DDBJ databases">
        <authorList>
            <person name="Hitch T.C.A."/>
            <person name="Wylensek D."/>
            <person name="Clavel T."/>
        </authorList>
    </citation>
    <scope>NUCLEOTIDE SEQUENCE [LARGE SCALE GENOMIC DNA]</scope>
    <source>
        <strain evidence="2 3">WCA-386-APC-4I</strain>
    </source>
</reference>
<evidence type="ECO:0000259" key="1">
    <source>
        <dbReference type="PROSITE" id="PS50943"/>
    </source>
</evidence>
<dbReference type="SMART" id="SM00530">
    <property type="entry name" value="HTH_XRE"/>
    <property type="match status" value="1"/>
</dbReference>
<evidence type="ECO:0000313" key="3">
    <source>
        <dbReference type="Proteomes" id="UP000587270"/>
    </source>
</evidence>
<gene>
    <name evidence="2" type="ORF">HF865_07650</name>
</gene>
<dbReference type="Proteomes" id="UP000587270">
    <property type="component" value="Unassembled WGS sequence"/>
</dbReference>
<dbReference type="Pfam" id="PF01381">
    <property type="entry name" value="HTH_3"/>
    <property type="match status" value="1"/>
</dbReference>
<name>A0AAW9ZHG2_LIMRT</name>
<dbReference type="GO" id="GO:0003677">
    <property type="term" value="F:DNA binding"/>
    <property type="evidence" value="ECO:0007669"/>
    <property type="project" value="InterPro"/>
</dbReference>
<evidence type="ECO:0000313" key="2">
    <source>
        <dbReference type="EMBL" id="NME22567.1"/>
    </source>
</evidence>
<dbReference type="AlphaFoldDB" id="A0AAW9ZHG2"/>
<dbReference type="PROSITE" id="PS50943">
    <property type="entry name" value="HTH_CROC1"/>
    <property type="match status" value="1"/>
</dbReference>
<dbReference type="SUPFAM" id="SSF47413">
    <property type="entry name" value="lambda repressor-like DNA-binding domains"/>
    <property type="match status" value="1"/>
</dbReference>
<protein>
    <submittedName>
        <fullName evidence="2">Helix-turn-helix domain-containing protein</fullName>
    </submittedName>
</protein>
<sequence>MNRIRKCRQNKKLTLKQLSEELAKQDFKISADALGKYERGEREPKLETWIKLAFYFDVPVAYLQGVSDNDDTHGYSIGVYDDNISAFMRFDKIFPNGEYKVSDGEKLDLVMTVDRFKDLLERNIPKKDDDPQTIKKKENLIATIDSLVNSLYAILIVIDKDTKTKNTAINETKELAKSLIKLWHGPDPFK</sequence>
<dbReference type="RefSeq" id="WP_170090793.1">
    <property type="nucleotide sequence ID" value="NZ_JABAFN010000030.1"/>
</dbReference>
<dbReference type="EMBL" id="JABAFN010000030">
    <property type="protein sequence ID" value="NME22567.1"/>
    <property type="molecule type" value="Genomic_DNA"/>
</dbReference>
<comment type="caution">
    <text evidence="2">The sequence shown here is derived from an EMBL/GenBank/DDBJ whole genome shotgun (WGS) entry which is preliminary data.</text>
</comment>
<accession>A0AAW9ZHG2</accession>
<dbReference type="InterPro" id="IPR001387">
    <property type="entry name" value="Cro/C1-type_HTH"/>
</dbReference>
<organism evidence="2 3">
    <name type="scientific">Limosilactobacillus reuteri</name>
    <name type="common">Lactobacillus reuteri</name>
    <dbReference type="NCBI Taxonomy" id="1598"/>
    <lineage>
        <taxon>Bacteria</taxon>
        <taxon>Bacillati</taxon>
        <taxon>Bacillota</taxon>
        <taxon>Bacilli</taxon>
        <taxon>Lactobacillales</taxon>
        <taxon>Lactobacillaceae</taxon>
        <taxon>Limosilactobacillus</taxon>
    </lineage>
</organism>
<dbReference type="CDD" id="cd00093">
    <property type="entry name" value="HTH_XRE"/>
    <property type="match status" value="1"/>
</dbReference>
<dbReference type="InterPro" id="IPR010982">
    <property type="entry name" value="Lambda_DNA-bd_dom_sf"/>
</dbReference>
<feature type="domain" description="HTH cro/C1-type" evidence="1">
    <location>
        <begin position="4"/>
        <end position="63"/>
    </location>
</feature>
<dbReference type="Gene3D" id="1.10.260.40">
    <property type="entry name" value="lambda repressor-like DNA-binding domains"/>
    <property type="match status" value="1"/>
</dbReference>
<proteinExistence type="predicted"/>